<reference evidence="1" key="1">
    <citation type="submission" date="2022-11" db="EMBL/GenBank/DDBJ databases">
        <authorList>
            <person name="Petersen C."/>
        </authorList>
    </citation>
    <scope>NUCLEOTIDE SEQUENCE</scope>
    <source>
        <strain evidence="1">IBT 26290</strain>
    </source>
</reference>
<dbReference type="AlphaFoldDB" id="A0A9W9LSW9"/>
<dbReference type="GeneID" id="81422696"/>
<accession>A0A9W9LSW9</accession>
<dbReference type="RefSeq" id="XP_056547126.1">
    <property type="nucleotide sequence ID" value="XM_056683520.1"/>
</dbReference>
<sequence>MPFLPFLHLDRRGIWTSGLALAPETPSSPGDAPWSGRAPTALPLVAPSRPVLGVDGDTTVLQLRSCGCMTCVPPSR</sequence>
<protein>
    <submittedName>
        <fullName evidence="1">Uncharacterized protein</fullName>
    </submittedName>
</protein>
<gene>
    <name evidence="1" type="ORF">N7482_001395</name>
</gene>
<dbReference type="Proteomes" id="UP001149163">
    <property type="component" value="Unassembled WGS sequence"/>
</dbReference>
<keyword evidence="2" id="KW-1185">Reference proteome</keyword>
<reference evidence="1" key="2">
    <citation type="journal article" date="2023" name="IMA Fungus">
        <title>Comparative genomic study of the Penicillium genus elucidates a diverse pangenome and 15 lateral gene transfer events.</title>
        <authorList>
            <person name="Petersen C."/>
            <person name="Sorensen T."/>
            <person name="Nielsen M.R."/>
            <person name="Sondergaard T.E."/>
            <person name="Sorensen J.L."/>
            <person name="Fitzpatrick D.A."/>
            <person name="Frisvad J.C."/>
            <person name="Nielsen K.L."/>
        </authorList>
    </citation>
    <scope>NUCLEOTIDE SEQUENCE</scope>
    <source>
        <strain evidence="1">IBT 26290</strain>
    </source>
</reference>
<name>A0A9W9LSW9_9EURO</name>
<dbReference type="EMBL" id="JAPQKN010000001">
    <property type="protein sequence ID" value="KAJ5175518.1"/>
    <property type="molecule type" value="Genomic_DNA"/>
</dbReference>
<comment type="caution">
    <text evidence="1">The sequence shown here is derived from an EMBL/GenBank/DDBJ whole genome shotgun (WGS) entry which is preliminary data.</text>
</comment>
<organism evidence="1 2">
    <name type="scientific">Penicillium canariense</name>
    <dbReference type="NCBI Taxonomy" id="189055"/>
    <lineage>
        <taxon>Eukaryota</taxon>
        <taxon>Fungi</taxon>
        <taxon>Dikarya</taxon>
        <taxon>Ascomycota</taxon>
        <taxon>Pezizomycotina</taxon>
        <taxon>Eurotiomycetes</taxon>
        <taxon>Eurotiomycetidae</taxon>
        <taxon>Eurotiales</taxon>
        <taxon>Aspergillaceae</taxon>
        <taxon>Penicillium</taxon>
    </lineage>
</organism>
<evidence type="ECO:0000313" key="2">
    <source>
        <dbReference type="Proteomes" id="UP001149163"/>
    </source>
</evidence>
<proteinExistence type="predicted"/>
<evidence type="ECO:0000313" key="1">
    <source>
        <dbReference type="EMBL" id="KAJ5175518.1"/>
    </source>
</evidence>